<evidence type="ECO:0000256" key="4">
    <source>
        <dbReference type="ARBA" id="ARBA00022980"/>
    </source>
</evidence>
<dbReference type="NCBIfam" id="TIGR00158">
    <property type="entry name" value="L9"/>
    <property type="match status" value="1"/>
</dbReference>
<evidence type="ECO:0000256" key="7">
    <source>
        <dbReference type="HAMAP-Rule" id="MF_00503"/>
    </source>
</evidence>
<dbReference type="InterPro" id="IPR036935">
    <property type="entry name" value="Ribosomal_bL9_N_sf"/>
</dbReference>
<sequence length="148" mass="16461">MKVILKSDVKKVGKKGEIVEVADGYARNFLIARGLAVPSTEKSREILAQQKEQEKEEDARKKAEAEELAKKLEGTMLEFRVKANKDGRVFGSVSTKQIVEELAKKGLRVDKRKILDTYPISALGVTKVRVELYKGVIGTINCQVKGTE</sequence>
<evidence type="ECO:0000256" key="8">
    <source>
        <dbReference type="SAM" id="Coils"/>
    </source>
</evidence>
<dbReference type="GO" id="GO:0005840">
    <property type="term" value="C:ribosome"/>
    <property type="evidence" value="ECO:0007669"/>
    <property type="project" value="UniProtKB-KW"/>
</dbReference>
<dbReference type="GO" id="GO:0003735">
    <property type="term" value="F:structural constituent of ribosome"/>
    <property type="evidence" value="ECO:0007669"/>
    <property type="project" value="InterPro"/>
</dbReference>
<dbReference type="InterPro" id="IPR020594">
    <property type="entry name" value="Ribosomal_bL9_bac/chp"/>
</dbReference>
<gene>
    <name evidence="7" type="primary">rplI</name>
    <name evidence="10" type="ORF">FYJ51_12850</name>
</gene>
<dbReference type="InterPro" id="IPR009027">
    <property type="entry name" value="Ribosomal_bL9/RNase_H1_N"/>
</dbReference>
<keyword evidence="3 7" id="KW-0694">RNA-binding</keyword>
<protein>
    <recommendedName>
        <fullName evidence="6 7">Large ribosomal subunit protein bL9</fullName>
    </recommendedName>
</protein>
<evidence type="ECO:0000313" key="10">
    <source>
        <dbReference type="EMBL" id="MSS59781.1"/>
    </source>
</evidence>
<keyword evidence="8" id="KW-0175">Coiled coil</keyword>
<comment type="caution">
    <text evidence="10">The sequence shown here is derived from an EMBL/GenBank/DDBJ whole genome shotgun (WGS) entry which is preliminary data.</text>
</comment>
<accession>A0A7X2THP4</accession>
<organism evidence="10 11">
    <name type="scientific">Stecheria intestinalis</name>
    <dbReference type="NCBI Taxonomy" id="2606630"/>
    <lineage>
        <taxon>Bacteria</taxon>
        <taxon>Bacillati</taxon>
        <taxon>Bacillota</taxon>
        <taxon>Erysipelotrichia</taxon>
        <taxon>Erysipelotrichales</taxon>
        <taxon>Erysipelotrichaceae</taxon>
        <taxon>Stecheria</taxon>
    </lineage>
</organism>
<reference evidence="10 11" key="1">
    <citation type="submission" date="2019-08" db="EMBL/GenBank/DDBJ databases">
        <title>In-depth cultivation of the pig gut microbiome towards novel bacterial diversity and tailored functional studies.</title>
        <authorList>
            <person name="Wylensek D."/>
            <person name="Hitch T.C.A."/>
            <person name="Clavel T."/>
        </authorList>
    </citation>
    <scope>NUCLEOTIDE SEQUENCE [LARGE SCALE GENOMIC DNA]</scope>
    <source>
        <strain evidence="10 11">Oil+RF-744-GAM-WT-6</strain>
    </source>
</reference>
<dbReference type="InterPro" id="IPR000244">
    <property type="entry name" value="Ribosomal_bL9"/>
</dbReference>
<evidence type="ECO:0000259" key="9">
    <source>
        <dbReference type="PROSITE" id="PS00651"/>
    </source>
</evidence>
<keyword evidence="11" id="KW-1185">Reference proteome</keyword>
<dbReference type="RefSeq" id="WP_105302773.1">
    <property type="nucleotide sequence ID" value="NZ_JAQXPC010000056.1"/>
</dbReference>
<evidence type="ECO:0000313" key="11">
    <source>
        <dbReference type="Proteomes" id="UP000461880"/>
    </source>
</evidence>
<comment type="similarity">
    <text evidence="1 7">Belongs to the bacterial ribosomal protein bL9 family.</text>
</comment>
<dbReference type="Pfam" id="PF01281">
    <property type="entry name" value="Ribosomal_L9_N"/>
    <property type="match status" value="1"/>
</dbReference>
<dbReference type="PROSITE" id="PS50890">
    <property type="entry name" value="PUA"/>
    <property type="match status" value="1"/>
</dbReference>
<dbReference type="InterPro" id="IPR036791">
    <property type="entry name" value="Ribosomal_bL9_C_sf"/>
</dbReference>
<dbReference type="Proteomes" id="UP000461880">
    <property type="component" value="Unassembled WGS sequence"/>
</dbReference>
<dbReference type="GO" id="GO:0019843">
    <property type="term" value="F:rRNA binding"/>
    <property type="evidence" value="ECO:0007669"/>
    <property type="project" value="UniProtKB-UniRule"/>
</dbReference>
<evidence type="ECO:0000256" key="1">
    <source>
        <dbReference type="ARBA" id="ARBA00010605"/>
    </source>
</evidence>
<dbReference type="Gene3D" id="3.40.5.10">
    <property type="entry name" value="Ribosomal protein L9, N-terminal domain"/>
    <property type="match status" value="1"/>
</dbReference>
<dbReference type="InterPro" id="IPR020069">
    <property type="entry name" value="Ribosomal_bL9_C"/>
</dbReference>
<keyword evidence="2 7" id="KW-0699">rRNA-binding</keyword>
<dbReference type="InterPro" id="IPR020070">
    <property type="entry name" value="Ribosomal_bL9_N"/>
</dbReference>
<dbReference type="EMBL" id="VUMN01000050">
    <property type="protein sequence ID" value="MSS59781.1"/>
    <property type="molecule type" value="Genomic_DNA"/>
</dbReference>
<keyword evidence="5 7" id="KW-0687">Ribonucleoprotein</keyword>
<dbReference type="Gene3D" id="3.10.430.100">
    <property type="entry name" value="Ribosomal protein L9, C-terminal domain"/>
    <property type="match status" value="1"/>
</dbReference>
<dbReference type="Pfam" id="PF03948">
    <property type="entry name" value="Ribosomal_L9_C"/>
    <property type="match status" value="1"/>
</dbReference>
<evidence type="ECO:0000256" key="3">
    <source>
        <dbReference type="ARBA" id="ARBA00022884"/>
    </source>
</evidence>
<evidence type="ECO:0000256" key="5">
    <source>
        <dbReference type="ARBA" id="ARBA00023274"/>
    </source>
</evidence>
<dbReference type="PROSITE" id="PS00651">
    <property type="entry name" value="RIBOSOMAL_L9"/>
    <property type="match status" value="1"/>
</dbReference>
<dbReference type="AlphaFoldDB" id="A0A7X2THP4"/>
<dbReference type="GO" id="GO:0006412">
    <property type="term" value="P:translation"/>
    <property type="evidence" value="ECO:0007669"/>
    <property type="project" value="UniProtKB-UniRule"/>
</dbReference>
<feature type="coiled-coil region" evidence="8">
    <location>
        <begin position="46"/>
        <end position="82"/>
    </location>
</feature>
<evidence type="ECO:0000256" key="2">
    <source>
        <dbReference type="ARBA" id="ARBA00022730"/>
    </source>
</evidence>
<evidence type="ECO:0000256" key="6">
    <source>
        <dbReference type="ARBA" id="ARBA00035292"/>
    </source>
</evidence>
<dbReference type="GO" id="GO:1990904">
    <property type="term" value="C:ribonucleoprotein complex"/>
    <property type="evidence" value="ECO:0007669"/>
    <property type="project" value="UniProtKB-KW"/>
</dbReference>
<dbReference type="SUPFAM" id="SSF55653">
    <property type="entry name" value="Ribosomal protein L9 C-domain"/>
    <property type="match status" value="1"/>
</dbReference>
<name>A0A7X2THP4_9FIRM</name>
<proteinExistence type="inferred from homology"/>
<keyword evidence="4 7" id="KW-0689">Ribosomal protein</keyword>
<dbReference type="PANTHER" id="PTHR21368">
    <property type="entry name" value="50S RIBOSOMAL PROTEIN L9"/>
    <property type="match status" value="1"/>
</dbReference>
<dbReference type="SUPFAM" id="SSF55658">
    <property type="entry name" value="L9 N-domain-like"/>
    <property type="match status" value="1"/>
</dbReference>
<feature type="domain" description="Ribosomal protein L9" evidence="9">
    <location>
        <begin position="13"/>
        <end position="40"/>
    </location>
</feature>
<comment type="function">
    <text evidence="7">Binds to the 23S rRNA.</text>
</comment>
<dbReference type="HAMAP" id="MF_00503">
    <property type="entry name" value="Ribosomal_bL9"/>
    <property type="match status" value="1"/>
</dbReference>
<dbReference type="FunFam" id="3.40.5.10:FF:000002">
    <property type="entry name" value="50S ribosomal protein L9"/>
    <property type="match status" value="1"/>
</dbReference>